<accession>A0ABU1QNC2</accession>
<dbReference type="Pfam" id="PF00005">
    <property type="entry name" value="ABC_tran"/>
    <property type="match status" value="1"/>
</dbReference>
<dbReference type="InterPro" id="IPR027417">
    <property type="entry name" value="P-loop_NTPase"/>
</dbReference>
<comment type="caution">
    <text evidence="2">The sequence shown here is derived from an EMBL/GenBank/DDBJ whole genome shotgun (WGS) entry which is preliminary data.</text>
</comment>
<reference evidence="2 3" key="1">
    <citation type="submission" date="2023-07" db="EMBL/GenBank/DDBJ databases">
        <title>Sorghum-associated microbial communities from plants grown in Nebraska, USA.</title>
        <authorList>
            <person name="Schachtman D."/>
        </authorList>
    </citation>
    <scope>NUCLEOTIDE SEQUENCE [LARGE SCALE GENOMIC DNA]</scope>
    <source>
        <strain evidence="2 3">BE143</strain>
    </source>
</reference>
<name>A0ABU1QNC2_9BACL</name>
<dbReference type="InterPro" id="IPR003439">
    <property type="entry name" value="ABC_transporter-like_ATP-bd"/>
</dbReference>
<protein>
    <submittedName>
        <fullName evidence="2">ABC-type dipeptide/oligopeptide/nickel transport system ATPase subunit</fullName>
    </submittedName>
</protein>
<evidence type="ECO:0000313" key="2">
    <source>
        <dbReference type="EMBL" id="MDR6781139.1"/>
    </source>
</evidence>
<dbReference type="Gene3D" id="3.40.50.300">
    <property type="entry name" value="P-loop containing nucleotide triphosphate hydrolases"/>
    <property type="match status" value="1"/>
</dbReference>
<evidence type="ECO:0000313" key="3">
    <source>
        <dbReference type="Proteomes" id="UP001266807"/>
    </source>
</evidence>
<feature type="domain" description="ABC transporter" evidence="1">
    <location>
        <begin position="155"/>
        <end position="214"/>
    </location>
</feature>
<gene>
    <name evidence="2" type="ORF">J2W98_005450</name>
</gene>
<dbReference type="Proteomes" id="UP001266807">
    <property type="component" value="Unassembled WGS sequence"/>
</dbReference>
<keyword evidence="3" id="KW-1185">Reference proteome</keyword>
<sequence length="242" mass="27272">MVFRCNWVANALDHFARLCAVRLDKPFLLTLTALNPAEFVRLFVIFGSAAVPRLGPNITTGLSGLEDLMGYCYSRYCSSNSSAQRLACHTLCRAGGEFVDTALLEMWMIRIIIGKKQNSRQRKHPCALRGQRRREKHDFAIVGILQLSSGDITVTGLSVEKNLIFGSKLRKALRERVTELLKRVGLSDVRRKSVSSFSKGMRQRLLFAKALLMRIPNAYNSINWLNIVYSQSVSNQNSELMS</sequence>
<evidence type="ECO:0000259" key="1">
    <source>
        <dbReference type="Pfam" id="PF00005"/>
    </source>
</evidence>
<proteinExistence type="predicted"/>
<dbReference type="SUPFAM" id="SSF52540">
    <property type="entry name" value="P-loop containing nucleoside triphosphate hydrolases"/>
    <property type="match status" value="1"/>
</dbReference>
<dbReference type="EMBL" id="JAVDUG010000013">
    <property type="protein sequence ID" value="MDR6781139.1"/>
    <property type="molecule type" value="Genomic_DNA"/>
</dbReference>
<organism evidence="2 3">
    <name type="scientific">Paenibacillus peoriae</name>
    <dbReference type="NCBI Taxonomy" id="59893"/>
    <lineage>
        <taxon>Bacteria</taxon>
        <taxon>Bacillati</taxon>
        <taxon>Bacillota</taxon>
        <taxon>Bacilli</taxon>
        <taxon>Bacillales</taxon>
        <taxon>Paenibacillaceae</taxon>
        <taxon>Paenibacillus</taxon>
    </lineage>
</organism>